<feature type="signal peptide" evidence="2">
    <location>
        <begin position="1"/>
        <end position="16"/>
    </location>
</feature>
<dbReference type="Proteomes" id="UP000695000">
    <property type="component" value="Unplaced"/>
</dbReference>
<proteinExistence type="predicted"/>
<evidence type="ECO:0000313" key="4">
    <source>
        <dbReference type="RefSeq" id="XP_017775880.1"/>
    </source>
</evidence>
<evidence type="ECO:0000256" key="1">
    <source>
        <dbReference type="SAM" id="MobiDB-lite"/>
    </source>
</evidence>
<dbReference type="RefSeq" id="XP_017775880.1">
    <property type="nucleotide sequence ID" value="XM_017920391.1"/>
</dbReference>
<feature type="compositionally biased region" description="Low complexity" evidence="1">
    <location>
        <begin position="58"/>
        <end position="70"/>
    </location>
</feature>
<reference evidence="4" key="1">
    <citation type="submission" date="2025-08" db="UniProtKB">
        <authorList>
            <consortium name="RefSeq"/>
        </authorList>
    </citation>
    <scope>IDENTIFICATION</scope>
    <source>
        <tissue evidence="4">Whole Larva</tissue>
    </source>
</reference>
<feature type="region of interest" description="Disordered" evidence="1">
    <location>
        <begin position="53"/>
        <end position="87"/>
    </location>
</feature>
<evidence type="ECO:0000313" key="3">
    <source>
        <dbReference type="Proteomes" id="UP000695000"/>
    </source>
</evidence>
<protein>
    <submittedName>
        <fullName evidence="4">Uncharacterized protein LOC108562163</fullName>
    </submittedName>
</protein>
<feature type="compositionally biased region" description="Polar residues" evidence="1">
    <location>
        <begin position="77"/>
        <end position="87"/>
    </location>
</feature>
<organism evidence="3 4">
    <name type="scientific">Nicrophorus vespilloides</name>
    <name type="common">Boreal carrion beetle</name>
    <dbReference type="NCBI Taxonomy" id="110193"/>
    <lineage>
        <taxon>Eukaryota</taxon>
        <taxon>Metazoa</taxon>
        <taxon>Ecdysozoa</taxon>
        <taxon>Arthropoda</taxon>
        <taxon>Hexapoda</taxon>
        <taxon>Insecta</taxon>
        <taxon>Pterygota</taxon>
        <taxon>Neoptera</taxon>
        <taxon>Endopterygota</taxon>
        <taxon>Coleoptera</taxon>
        <taxon>Polyphaga</taxon>
        <taxon>Staphyliniformia</taxon>
        <taxon>Silphidae</taxon>
        <taxon>Nicrophorinae</taxon>
        <taxon>Nicrophorus</taxon>
    </lineage>
</organism>
<sequence length="132" mass="14069">MFKLLVGFAIIAMAYALPASNSVLDKVSADDVAANDVSPSVTKLDQIANVHFADDKSPSSTPPVVLSSPPHLESDAESSPTPFQPQQASSMFARLIDDIFQIPITVLQSVAKLITNPFKQQAHATPEATSTY</sequence>
<name>A0ABM1MMT0_NICVS</name>
<keyword evidence="3" id="KW-1185">Reference proteome</keyword>
<dbReference type="GeneID" id="108562163"/>
<evidence type="ECO:0000256" key="2">
    <source>
        <dbReference type="SAM" id="SignalP"/>
    </source>
</evidence>
<accession>A0ABM1MMT0</accession>
<gene>
    <name evidence="4" type="primary">LOC108562163</name>
</gene>
<keyword evidence="2" id="KW-0732">Signal</keyword>
<feature type="chain" id="PRO_5045394111" evidence="2">
    <location>
        <begin position="17"/>
        <end position="132"/>
    </location>
</feature>